<dbReference type="Proteomes" id="UP000315842">
    <property type="component" value="Unassembled WGS sequence"/>
</dbReference>
<keyword evidence="2" id="KW-1133">Transmembrane helix</keyword>
<keyword evidence="4" id="KW-1185">Reference proteome</keyword>
<evidence type="ECO:0000256" key="1">
    <source>
        <dbReference type="SAM" id="MobiDB-lite"/>
    </source>
</evidence>
<evidence type="ECO:0000313" key="4">
    <source>
        <dbReference type="Proteomes" id="UP000315842"/>
    </source>
</evidence>
<keyword evidence="2" id="KW-0472">Membrane</keyword>
<organism evidence="3 4">
    <name type="scientific">Cellulomonas uda</name>
    <dbReference type="NCBI Taxonomy" id="1714"/>
    <lineage>
        <taxon>Bacteria</taxon>
        <taxon>Bacillati</taxon>
        <taxon>Actinomycetota</taxon>
        <taxon>Actinomycetes</taxon>
        <taxon>Micrococcales</taxon>
        <taxon>Cellulomonadaceae</taxon>
        <taxon>Cellulomonas</taxon>
    </lineage>
</organism>
<name>A0A4Y3K8M9_CELUD</name>
<evidence type="ECO:0000313" key="3">
    <source>
        <dbReference type="EMBL" id="GEA80322.1"/>
    </source>
</evidence>
<comment type="caution">
    <text evidence="3">The sequence shown here is derived from an EMBL/GenBank/DDBJ whole genome shotgun (WGS) entry which is preliminary data.</text>
</comment>
<evidence type="ECO:0000256" key="2">
    <source>
        <dbReference type="SAM" id="Phobius"/>
    </source>
</evidence>
<sequence>MDMQRVELDEDEDRSDLAAPAGPDDELADTVRRPRRSRRGAVVLGAGALLVVGSLVGAQAVLDARERRAVAALQDVDGVVPPVGDRMTAVFSIANPLAFEAVDDLLMTVAAEPDGRQRVAVHSAQDGRELWSAPIGTARTSDDAVLARPPCATGTSSAWGDVVLCLDTDGSVRWGDTGELERDEATYARLLVLGLADGTEHVRRDLAPDVRDVVLLDDLLVTAREGAGQVVLVASDVDGTVRWRKRLADGGAGAAGAGPISLSIAGGGVWVDGSSGSPLGLVTREGEVLARAVGNRWFSDERSLLLTTSRGSATQTRVVRDAAVVATVEGDPVSSTVDDGSLGDVLLTDDEGLTLWDVATGERRWVVPEGDDDGSDSYRRTASGSMVLRGVVYVWDDAVIRAFAGSDGRLLWTDAPPGSSVAEVLTDGRRLLVSPQFEEGSDTVMSLRALTLDGEPAGRVELPSGLRWTTSFEGMFWGVREGDGEYDVVALR</sequence>
<keyword evidence="2" id="KW-0812">Transmembrane</keyword>
<dbReference type="EMBL" id="BJLP01000009">
    <property type="protein sequence ID" value="GEA80322.1"/>
    <property type="molecule type" value="Genomic_DNA"/>
</dbReference>
<dbReference type="InterPro" id="IPR011047">
    <property type="entry name" value="Quinoprotein_ADH-like_sf"/>
</dbReference>
<evidence type="ECO:0008006" key="5">
    <source>
        <dbReference type="Google" id="ProtNLM"/>
    </source>
</evidence>
<feature type="region of interest" description="Disordered" evidence="1">
    <location>
        <begin position="1"/>
        <end position="33"/>
    </location>
</feature>
<dbReference type="InterPro" id="IPR015943">
    <property type="entry name" value="WD40/YVTN_repeat-like_dom_sf"/>
</dbReference>
<proteinExistence type="predicted"/>
<dbReference type="RefSeq" id="WP_141318890.1">
    <property type="nucleotide sequence ID" value="NZ_BJLP01000009.1"/>
</dbReference>
<gene>
    <name evidence="3" type="ORF">CUD01_07660</name>
</gene>
<dbReference type="Gene3D" id="2.130.10.10">
    <property type="entry name" value="YVTN repeat-like/Quinoprotein amine dehydrogenase"/>
    <property type="match status" value="1"/>
</dbReference>
<accession>A0A4Y3K8M9</accession>
<feature type="transmembrane region" description="Helical" evidence="2">
    <location>
        <begin position="41"/>
        <end position="62"/>
    </location>
</feature>
<protein>
    <recommendedName>
        <fullName evidence="5">PQQ-binding-like beta-propeller repeat protein</fullName>
    </recommendedName>
</protein>
<reference evidence="3 4" key="1">
    <citation type="submission" date="2019-06" db="EMBL/GenBank/DDBJ databases">
        <title>Whole genome shotgun sequence of Cellulomonas uda NBRC 3747.</title>
        <authorList>
            <person name="Hosoyama A."/>
            <person name="Uohara A."/>
            <person name="Ohji S."/>
            <person name="Ichikawa N."/>
        </authorList>
    </citation>
    <scope>NUCLEOTIDE SEQUENCE [LARGE SCALE GENOMIC DNA]</scope>
    <source>
        <strain evidence="3 4">NBRC 3747</strain>
    </source>
</reference>
<dbReference type="AlphaFoldDB" id="A0A4Y3K8M9"/>
<dbReference type="SUPFAM" id="SSF50998">
    <property type="entry name" value="Quinoprotein alcohol dehydrogenase-like"/>
    <property type="match status" value="1"/>
</dbReference>